<accession>A0A5S9MIH1</accession>
<protein>
    <submittedName>
        <fullName evidence="1">Uncharacterized protein</fullName>
    </submittedName>
</protein>
<proteinExistence type="predicted"/>
<organism evidence="1 2">
    <name type="scientific">Bacillus safensis</name>
    <dbReference type="NCBI Taxonomy" id="561879"/>
    <lineage>
        <taxon>Bacteria</taxon>
        <taxon>Bacillati</taxon>
        <taxon>Bacillota</taxon>
        <taxon>Bacilli</taxon>
        <taxon>Bacillales</taxon>
        <taxon>Bacillaceae</taxon>
        <taxon>Bacillus</taxon>
    </lineage>
</organism>
<gene>
    <name evidence="1" type="ORF">BsIDN1_60600</name>
</gene>
<evidence type="ECO:0000313" key="2">
    <source>
        <dbReference type="Proteomes" id="UP000464658"/>
    </source>
</evidence>
<sequence length="64" mass="7489">MNAFNPIETIGHQMVETFQQHLGLRGKEREAHAMAGLTRVHLKNPYDLMKKNIRMNYLEECFSV</sequence>
<reference evidence="1 2" key="1">
    <citation type="submission" date="2019-12" db="EMBL/GenBank/DDBJ databases">
        <title>Full genome sequence of a Bacillus safensis strain isolated from commercially available natto in Indonesia.</title>
        <authorList>
            <person name="Yoshida M."/>
            <person name="Uomi M."/>
            <person name="Waturangi D."/>
            <person name="Ekaputri J.J."/>
            <person name="Setiamarga D.H.E."/>
        </authorList>
    </citation>
    <scope>NUCLEOTIDE SEQUENCE [LARGE SCALE GENOMIC DNA]</scope>
    <source>
        <strain evidence="1 2">IDN1</strain>
    </source>
</reference>
<evidence type="ECO:0000313" key="1">
    <source>
        <dbReference type="EMBL" id="BBP92442.1"/>
    </source>
</evidence>
<name>A0A5S9MIH1_BACIA</name>
<dbReference type="Proteomes" id="UP000464658">
    <property type="component" value="Chromosome"/>
</dbReference>
<dbReference type="AlphaFoldDB" id="A0A5S9MIH1"/>
<dbReference type="EMBL" id="AP021906">
    <property type="protein sequence ID" value="BBP92442.1"/>
    <property type="molecule type" value="Genomic_DNA"/>
</dbReference>